<dbReference type="Proteomes" id="UP000813463">
    <property type="component" value="Chromosome 2"/>
</dbReference>
<evidence type="ECO:0000313" key="4">
    <source>
        <dbReference type="RefSeq" id="XP_056693617.1"/>
    </source>
</evidence>
<dbReference type="GeneID" id="110791248"/>
<name>A0ABM3RDC5_SPIOL</name>
<gene>
    <name evidence="2 3 4" type="primary">LOC110791248</name>
</gene>
<protein>
    <submittedName>
        <fullName evidence="2 3">Uncharacterized protein</fullName>
    </submittedName>
</protein>
<dbReference type="RefSeq" id="XP_056693617.1">
    <property type="nucleotide sequence ID" value="XM_056837639.1"/>
</dbReference>
<sequence length="161" mass="18372">MQSRRLPWLQSGSKMMGKIARVSVRKEFITVKFGQNHGFIFLTRVIKRRKQTSLLSVDSILHKLDHIQARHTGGEPDPNPAISTDIFIHTFTCAIDPILLGSFSNIIPISRKTIQWKEGNYLITYCAQLHSNLKVDKDKVDCAHNIANRCKKDLSSFRNVL</sequence>
<reference evidence="1" key="1">
    <citation type="journal article" date="2021" name="Nat. Commun.">
        <title>Genomic analyses provide insights into spinach domestication and the genetic basis of agronomic traits.</title>
        <authorList>
            <person name="Cai X."/>
            <person name="Sun X."/>
            <person name="Xu C."/>
            <person name="Sun H."/>
            <person name="Wang X."/>
            <person name="Ge C."/>
            <person name="Zhang Z."/>
            <person name="Wang Q."/>
            <person name="Fei Z."/>
            <person name="Jiao C."/>
            <person name="Wang Q."/>
        </authorList>
    </citation>
    <scope>NUCLEOTIDE SEQUENCE [LARGE SCALE GENOMIC DNA]</scope>
    <source>
        <strain evidence="1">cv. Varoflay</strain>
    </source>
</reference>
<evidence type="ECO:0000313" key="2">
    <source>
        <dbReference type="RefSeq" id="XP_056693615.1"/>
    </source>
</evidence>
<evidence type="ECO:0000313" key="3">
    <source>
        <dbReference type="RefSeq" id="XP_056693616.1"/>
    </source>
</evidence>
<proteinExistence type="predicted"/>
<reference evidence="2 3" key="2">
    <citation type="submission" date="2025-05" db="UniProtKB">
        <authorList>
            <consortium name="RefSeq"/>
        </authorList>
    </citation>
    <scope>IDENTIFICATION</scope>
    <source>
        <tissue evidence="2 3">Leaf</tissue>
    </source>
</reference>
<dbReference type="RefSeq" id="XP_056693615.1">
    <property type="nucleotide sequence ID" value="XM_056837637.1"/>
</dbReference>
<dbReference type="RefSeq" id="XP_056693616.1">
    <property type="nucleotide sequence ID" value="XM_056837638.1"/>
</dbReference>
<organism evidence="1 3">
    <name type="scientific">Spinacia oleracea</name>
    <name type="common">Spinach</name>
    <dbReference type="NCBI Taxonomy" id="3562"/>
    <lineage>
        <taxon>Eukaryota</taxon>
        <taxon>Viridiplantae</taxon>
        <taxon>Streptophyta</taxon>
        <taxon>Embryophyta</taxon>
        <taxon>Tracheophyta</taxon>
        <taxon>Spermatophyta</taxon>
        <taxon>Magnoliopsida</taxon>
        <taxon>eudicotyledons</taxon>
        <taxon>Gunneridae</taxon>
        <taxon>Pentapetalae</taxon>
        <taxon>Caryophyllales</taxon>
        <taxon>Chenopodiaceae</taxon>
        <taxon>Chenopodioideae</taxon>
        <taxon>Anserineae</taxon>
        <taxon>Spinacia</taxon>
    </lineage>
</organism>
<keyword evidence="1" id="KW-1185">Reference proteome</keyword>
<accession>A0ABM3RDC5</accession>
<evidence type="ECO:0000313" key="1">
    <source>
        <dbReference type="Proteomes" id="UP000813463"/>
    </source>
</evidence>